<gene>
    <name evidence="1" type="ORF">SO802_017577</name>
</gene>
<protein>
    <submittedName>
        <fullName evidence="1">Uncharacterized protein</fullName>
    </submittedName>
</protein>
<accession>A0AAW2CID6</accession>
<comment type="caution">
    <text evidence="1">The sequence shown here is derived from an EMBL/GenBank/DDBJ whole genome shotgun (WGS) entry which is preliminary data.</text>
</comment>
<dbReference type="AlphaFoldDB" id="A0AAW2CID6"/>
<evidence type="ECO:0000313" key="1">
    <source>
        <dbReference type="EMBL" id="KAK9997974.1"/>
    </source>
</evidence>
<reference evidence="1 2" key="1">
    <citation type="submission" date="2024-01" db="EMBL/GenBank/DDBJ databases">
        <title>A telomere-to-telomere, gap-free genome of sweet tea (Lithocarpus litseifolius).</title>
        <authorList>
            <person name="Zhou J."/>
        </authorList>
    </citation>
    <scope>NUCLEOTIDE SEQUENCE [LARGE SCALE GENOMIC DNA]</scope>
    <source>
        <strain evidence="1">Zhou-2022a</strain>
        <tissue evidence="1">Leaf</tissue>
    </source>
</reference>
<name>A0AAW2CID6_9ROSI</name>
<dbReference type="Proteomes" id="UP001459277">
    <property type="component" value="Unassembled WGS sequence"/>
</dbReference>
<evidence type="ECO:0000313" key="2">
    <source>
        <dbReference type="Proteomes" id="UP001459277"/>
    </source>
</evidence>
<organism evidence="1 2">
    <name type="scientific">Lithocarpus litseifolius</name>
    <dbReference type="NCBI Taxonomy" id="425828"/>
    <lineage>
        <taxon>Eukaryota</taxon>
        <taxon>Viridiplantae</taxon>
        <taxon>Streptophyta</taxon>
        <taxon>Embryophyta</taxon>
        <taxon>Tracheophyta</taxon>
        <taxon>Spermatophyta</taxon>
        <taxon>Magnoliopsida</taxon>
        <taxon>eudicotyledons</taxon>
        <taxon>Gunneridae</taxon>
        <taxon>Pentapetalae</taxon>
        <taxon>rosids</taxon>
        <taxon>fabids</taxon>
        <taxon>Fagales</taxon>
        <taxon>Fagaceae</taxon>
        <taxon>Lithocarpus</taxon>
    </lineage>
</organism>
<dbReference type="EMBL" id="JAZDWU010000006">
    <property type="protein sequence ID" value="KAK9997974.1"/>
    <property type="molecule type" value="Genomic_DNA"/>
</dbReference>
<proteinExistence type="predicted"/>
<keyword evidence="2" id="KW-1185">Reference proteome</keyword>
<sequence length="141" mass="16090">MRIPIGRGTRDYLVAHRLSPTQCPPNMFRILGSVDALNEKMGLNLTHHDVNWIYNLNYLKGQGYYLKTRIPEVRLISCLPESNKGMNKDFLIVSGEWHNSLHCPTREGTPDKYTAVPNLNFVNQPNLNKILKAEVFVPKDG</sequence>